<keyword evidence="3" id="KW-1185">Reference proteome</keyword>
<proteinExistence type="predicted"/>
<dbReference type="AlphaFoldDB" id="A0A843VB43"/>
<dbReference type="Pfam" id="PF10536">
    <property type="entry name" value="PMD"/>
    <property type="match status" value="1"/>
</dbReference>
<dbReference type="GO" id="GO:0010073">
    <property type="term" value="P:meristem maintenance"/>
    <property type="evidence" value="ECO:0007669"/>
    <property type="project" value="InterPro"/>
</dbReference>
<comment type="caution">
    <text evidence="2">The sequence shown here is derived from an EMBL/GenBank/DDBJ whole genome shotgun (WGS) entry which is preliminary data.</text>
</comment>
<name>A0A843VB43_COLES</name>
<dbReference type="Proteomes" id="UP000652761">
    <property type="component" value="Unassembled WGS sequence"/>
</dbReference>
<protein>
    <recommendedName>
        <fullName evidence="1">Aminotransferase-like plant mobile domain-containing protein</fullName>
    </recommendedName>
</protein>
<evidence type="ECO:0000313" key="2">
    <source>
        <dbReference type="EMBL" id="MQL90744.1"/>
    </source>
</evidence>
<dbReference type="InterPro" id="IPR019557">
    <property type="entry name" value="AminoTfrase-like_pln_mobile"/>
</dbReference>
<evidence type="ECO:0000313" key="3">
    <source>
        <dbReference type="Proteomes" id="UP000652761"/>
    </source>
</evidence>
<reference evidence="2" key="1">
    <citation type="submission" date="2017-07" db="EMBL/GenBank/DDBJ databases">
        <title>Taro Niue Genome Assembly and Annotation.</title>
        <authorList>
            <person name="Atibalentja N."/>
            <person name="Keating K."/>
            <person name="Fields C.J."/>
        </authorList>
    </citation>
    <scope>NUCLEOTIDE SEQUENCE</scope>
    <source>
        <strain evidence="2">Niue_2</strain>
        <tissue evidence="2">Leaf</tissue>
    </source>
</reference>
<accession>A0A843VB43</accession>
<dbReference type="InterPro" id="IPR044824">
    <property type="entry name" value="MAIN-like"/>
</dbReference>
<sequence length="305" mass="35173">MGFVPILEIEPFYVDIPLIQAIRERLHKASIVFLFPWGHMVPSLEDVTRITGLRVDGEAVIGVTYANYAEHTDDFLGLGDRRMVDRVVLMESLGLRGDPEDREMVDKDLRRFLVFFLGKMLLGTKGNGIHCHFLEILEDLERVGQYAWGAAFLAHTFADLSSGTGWETTPYAGMGDDGQPWVESGYPQFRGDLWVHCLNEIEPLRLRLAARTLGLHQAWHDEVESKGIGRRTCWKEKRVDWPLRFPDQFTDWQHSGYPVESDAIDHFAYLQQFQEYGEWDFMRPVRDARDRLIDTLWAQLASTEA</sequence>
<dbReference type="OrthoDB" id="1434589at2759"/>
<dbReference type="EMBL" id="NMUH01001269">
    <property type="protein sequence ID" value="MQL90744.1"/>
    <property type="molecule type" value="Genomic_DNA"/>
</dbReference>
<gene>
    <name evidence="2" type="ORF">Taro_023345</name>
</gene>
<dbReference type="PANTHER" id="PTHR46033:SF1">
    <property type="entry name" value="PROTEIN MAIN-LIKE 2"/>
    <property type="match status" value="1"/>
</dbReference>
<organism evidence="2 3">
    <name type="scientific">Colocasia esculenta</name>
    <name type="common">Wild taro</name>
    <name type="synonym">Arum esculentum</name>
    <dbReference type="NCBI Taxonomy" id="4460"/>
    <lineage>
        <taxon>Eukaryota</taxon>
        <taxon>Viridiplantae</taxon>
        <taxon>Streptophyta</taxon>
        <taxon>Embryophyta</taxon>
        <taxon>Tracheophyta</taxon>
        <taxon>Spermatophyta</taxon>
        <taxon>Magnoliopsida</taxon>
        <taxon>Liliopsida</taxon>
        <taxon>Araceae</taxon>
        <taxon>Aroideae</taxon>
        <taxon>Colocasieae</taxon>
        <taxon>Colocasia</taxon>
    </lineage>
</organism>
<feature type="domain" description="Aminotransferase-like plant mobile" evidence="1">
    <location>
        <begin position="10"/>
        <end position="161"/>
    </location>
</feature>
<evidence type="ECO:0000259" key="1">
    <source>
        <dbReference type="Pfam" id="PF10536"/>
    </source>
</evidence>
<dbReference type="PANTHER" id="PTHR46033">
    <property type="entry name" value="PROTEIN MAIN-LIKE 2"/>
    <property type="match status" value="1"/>
</dbReference>